<sequence>MITDGIRKTSDCAHGDASISRNLSGGVELAQGTSKRLVTSCWQCDGWMFV</sequence>
<name>A0A7U2F9Z0_PHANO</name>
<dbReference type="EMBL" id="CP069034">
    <property type="protein sequence ID" value="QRD01412.1"/>
    <property type="molecule type" value="Genomic_DNA"/>
</dbReference>
<accession>A0A7U2F9Z0</accession>
<dbReference type="Proteomes" id="UP000663193">
    <property type="component" value="Chromosome 12"/>
</dbReference>
<reference evidence="2" key="1">
    <citation type="journal article" date="2021" name="BMC Genomics">
        <title>Chromosome-level genome assembly and manually-curated proteome of model necrotroph Parastagonospora nodorum Sn15 reveals a genome-wide trove of candidate effector homologs, and redundancy of virulence-related functions within an accessory chromosome.</title>
        <authorList>
            <person name="Bertazzoni S."/>
            <person name="Jones D.A.B."/>
            <person name="Phan H.T."/>
            <person name="Tan K.-C."/>
            <person name="Hane J.K."/>
        </authorList>
    </citation>
    <scope>NUCLEOTIDE SEQUENCE [LARGE SCALE GENOMIC DNA]</scope>
    <source>
        <strain evidence="2">SN15 / ATCC MYA-4574 / FGSC 10173)</strain>
    </source>
</reference>
<keyword evidence="2" id="KW-1185">Reference proteome</keyword>
<evidence type="ECO:0000313" key="1">
    <source>
        <dbReference type="EMBL" id="QRD01412.1"/>
    </source>
</evidence>
<organism evidence="1 2">
    <name type="scientific">Phaeosphaeria nodorum (strain SN15 / ATCC MYA-4574 / FGSC 10173)</name>
    <name type="common">Glume blotch fungus</name>
    <name type="synonym">Parastagonospora nodorum</name>
    <dbReference type="NCBI Taxonomy" id="321614"/>
    <lineage>
        <taxon>Eukaryota</taxon>
        <taxon>Fungi</taxon>
        <taxon>Dikarya</taxon>
        <taxon>Ascomycota</taxon>
        <taxon>Pezizomycotina</taxon>
        <taxon>Dothideomycetes</taxon>
        <taxon>Pleosporomycetidae</taxon>
        <taxon>Pleosporales</taxon>
        <taxon>Pleosporineae</taxon>
        <taxon>Phaeosphaeriaceae</taxon>
        <taxon>Parastagonospora</taxon>
    </lineage>
</organism>
<dbReference type="VEuPathDB" id="FungiDB:JI435_416560"/>
<gene>
    <name evidence="1" type="ORF">JI435_416560</name>
</gene>
<dbReference type="AlphaFoldDB" id="A0A7U2F9Z0"/>
<evidence type="ECO:0000313" key="2">
    <source>
        <dbReference type="Proteomes" id="UP000663193"/>
    </source>
</evidence>
<proteinExistence type="predicted"/>
<protein>
    <submittedName>
        <fullName evidence="1">Uncharacterized protein</fullName>
    </submittedName>
</protein>